<dbReference type="EMBL" id="BSVB01000001">
    <property type="protein sequence ID" value="GMA94360.1"/>
    <property type="molecule type" value="Genomic_DNA"/>
</dbReference>
<gene>
    <name evidence="2" type="ORF">GCM10025881_11840</name>
</gene>
<feature type="compositionally biased region" description="Low complexity" evidence="1">
    <location>
        <begin position="121"/>
        <end position="142"/>
    </location>
</feature>
<accession>A0ABQ6K5P6</accession>
<evidence type="ECO:0000313" key="2">
    <source>
        <dbReference type="EMBL" id="GMA94360.1"/>
    </source>
</evidence>
<sequence length="142" mass="14073">MKKTLILGTVFSLVLILVMPFAGGAGPSLFEPAYAAESAAIAPVAASDPAAAAPVTDAADAASAVTVQTASVLASARSIPDTEHLAQKPVPKPVVITPQAAASRDGARRCAAPRARRPVSRARAAAAGAAARPGGPTRSDRG</sequence>
<evidence type="ECO:0000256" key="1">
    <source>
        <dbReference type="SAM" id="MobiDB-lite"/>
    </source>
</evidence>
<dbReference type="Proteomes" id="UP001157034">
    <property type="component" value="Unassembled WGS sequence"/>
</dbReference>
<evidence type="ECO:0000313" key="3">
    <source>
        <dbReference type="Proteomes" id="UP001157034"/>
    </source>
</evidence>
<feature type="region of interest" description="Disordered" evidence="1">
    <location>
        <begin position="96"/>
        <end position="142"/>
    </location>
</feature>
<comment type="caution">
    <text evidence="2">The sequence shown here is derived from an EMBL/GenBank/DDBJ whole genome shotgun (WGS) entry which is preliminary data.</text>
</comment>
<protein>
    <submittedName>
        <fullName evidence="2">Uncharacterized protein</fullName>
    </submittedName>
</protein>
<organism evidence="2 3">
    <name type="scientific">Pseudolysinimonas kribbensis</name>
    <dbReference type="NCBI Taxonomy" id="433641"/>
    <lineage>
        <taxon>Bacteria</taxon>
        <taxon>Bacillati</taxon>
        <taxon>Actinomycetota</taxon>
        <taxon>Actinomycetes</taxon>
        <taxon>Micrococcales</taxon>
        <taxon>Microbacteriaceae</taxon>
        <taxon>Pseudolysinimonas</taxon>
    </lineage>
</organism>
<keyword evidence="3" id="KW-1185">Reference proteome</keyword>
<proteinExistence type="predicted"/>
<name>A0ABQ6K5P6_9MICO</name>
<reference evidence="3" key="1">
    <citation type="journal article" date="2019" name="Int. J. Syst. Evol. Microbiol.">
        <title>The Global Catalogue of Microorganisms (GCM) 10K type strain sequencing project: providing services to taxonomists for standard genome sequencing and annotation.</title>
        <authorList>
            <consortium name="The Broad Institute Genomics Platform"/>
            <consortium name="The Broad Institute Genome Sequencing Center for Infectious Disease"/>
            <person name="Wu L."/>
            <person name="Ma J."/>
        </authorList>
    </citation>
    <scope>NUCLEOTIDE SEQUENCE [LARGE SCALE GENOMIC DNA]</scope>
    <source>
        <strain evidence="3">NBRC 108894</strain>
    </source>
</reference>